<dbReference type="Pfam" id="PF00078">
    <property type="entry name" value="RVT_1"/>
    <property type="match status" value="1"/>
</dbReference>
<dbReference type="InterPro" id="IPR053134">
    <property type="entry name" value="RNA-dir_DNA_polymerase"/>
</dbReference>
<comment type="caution">
    <text evidence="2">The sequence shown here is derived from an EMBL/GenBank/DDBJ whole genome shotgun (WGS) entry which is preliminary data.</text>
</comment>
<dbReference type="AlphaFoldDB" id="A0ABD1C8A4"/>
<reference evidence="2 3" key="1">
    <citation type="submission" date="2024-04" db="EMBL/GenBank/DDBJ databases">
        <title>Genome assembly C_amara_ONT_v2.</title>
        <authorList>
            <person name="Yant L."/>
            <person name="Moore C."/>
            <person name="Slenker M."/>
        </authorList>
    </citation>
    <scope>NUCLEOTIDE SEQUENCE [LARGE SCALE GENOMIC DNA]</scope>
    <source>
        <tissue evidence="2">Leaf</tissue>
    </source>
</reference>
<evidence type="ECO:0000313" key="3">
    <source>
        <dbReference type="Proteomes" id="UP001558713"/>
    </source>
</evidence>
<name>A0ABD1C8A4_CARAN</name>
<dbReference type="Gene3D" id="3.30.70.270">
    <property type="match status" value="2"/>
</dbReference>
<sequence length="212" mass="25011">MLERLASHKYYCFLDGYLDFFQILIHPDDQEKMLFTCPYGTFAYRRMPFGLCNAPSTFQCCMMSIFTKYIEDFMEVFMDNFSVYGPSFEACLSNLGKVLQRCEDKHRVLNWEKCHFMVRDGIVLRHRVSEKGIEVDKVKIKVMMSLQPPMNVREIRSFLRHAGFYRQFIQDFSKTTRPLTCLLYKDVTFEFDNDCLAAFHTIKDALVSTPIV</sequence>
<feature type="domain" description="Reverse transcriptase" evidence="1">
    <location>
        <begin position="3"/>
        <end position="118"/>
    </location>
</feature>
<dbReference type="FunFam" id="3.30.70.270:FF:000020">
    <property type="entry name" value="Transposon Tf2-6 polyprotein-like Protein"/>
    <property type="match status" value="1"/>
</dbReference>
<dbReference type="InterPro" id="IPR043128">
    <property type="entry name" value="Rev_trsase/Diguanyl_cyclase"/>
</dbReference>
<dbReference type="Proteomes" id="UP001558713">
    <property type="component" value="Unassembled WGS sequence"/>
</dbReference>
<organism evidence="2 3">
    <name type="scientific">Cardamine amara subsp. amara</name>
    <dbReference type="NCBI Taxonomy" id="228776"/>
    <lineage>
        <taxon>Eukaryota</taxon>
        <taxon>Viridiplantae</taxon>
        <taxon>Streptophyta</taxon>
        <taxon>Embryophyta</taxon>
        <taxon>Tracheophyta</taxon>
        <taxon>Spermatophyta</taxon>
        <taxon>Magnoliopsida</taxon>
        <taxon>eudicotyledons</taxon>
        <taxon>Gunneridae</taxon>
        <taxon>Pentapetalae</taxon>
        <taxon>rosids</taxon>
        <taxon>malvids</taxon>
        <taxon>Brassicales</taxon>
        <taxon>Brassicaceae</taxon>
        <taxon>Cardamineae</taxon>
        <taxon>Cardamine</taxon>
    </lineage>
</organism>
<evidence type="ECO:0000259" key="1">
    <source>
        <dbReference type="Pfam" id="PF00078"/>
    </source>
</evidence>
<protein>
    <submittedName>
        <fullName evidence="2">Mitochondrial protein</fullName>
    </submittedName>
</protein>
<dbReference type="CDD" id="cd01647">
    <property type="entry name" value="RT_LTR"/>
    <property type="match status" value="1"/>
</dbReference>
<dbReference type="PANTHER" id="PTHR24559:SF444">
    <property type="entry name" value="REVERSE TRANSCRIPTASE DOMAIN-CONTAINING PROTEIN"/>
    <property type="match status" value="1"/>
</dbReference>
<accession>A0ABD1C8A4</accession>
<proteinExistence type="predicted"/>
<dbReference type="InterPro" id="IPR043502">
    <property type="entry name" value="DNA/RNA_pol_sf"/>
</dbReference>
<evidence type="ECO:0000313" key="2">
    <source>
        <dbReference type="EMBL" id="KAL1225683.1"/>
    </source>
</evidence>
<dbReference type="SUPFAM" id="SSF56672">
    <property type="entry name" value="DNA/RNA polymerases"/>
    <property type="match status" value="1"/>
</dbReference>
<dbReference type="Gene3D" id="3.10.10.10">
    <property type="entry name" value="HIV Type 1 Reverse Transcriptase, subunit A, domain 1"/>
    <property type="match status" value="1"/>
</dbReference>
<keyword evidence="3" id="KW-1185">Reference proteome</keyword>
<dbReference type="InterPro" id="IPR000477">
    <property type="entry name" value="RT_dom"/>
</dbReference>
<gene>
    <name evidence="2" type="ORF">V5N11_025781</name>
</gene>
<dbReference type="PANTHER" id="PTHR24559">
    <property type="entry name" value="TRANSPOSON TY3-I GAG-POL POLYPROTEIN"/>
    <property type="match status" value="1"/>
</dbReference>
<dbReference type="EMBL" id="JBANAX010000022">
    <property type="protein sequence ID" value="KAL1225683.1"/>
    <property type="molecule type" value="Genomic_DNA"/>
</dbReference>